<feature type="non-terminal residue" evidence="11">
    <location>
        <position position="161"/>
    </location>
</feature>
<keyword evidence="4" id="KW-0808">Transferase</keyword>
<dbReference type="PANTHER" id="PTHR42833:SF4">
    <property type="entry name" value="URIDYLATE KINASE PUMPKIN, CHLOROPLASTIC"/>
    <property type="match status" value="1"/>
</dbReference>
<dbReference type="Gene3D" id="3.40.1160.10">
    <property type="entry name" value="Acetylglutamate kinase-like"/>
    <property type="match status" value="1"/>
</dbReference>
<evidence type="ECO:0000259" key="10">
    <source>
        <dbReference type="Pfam" id="PF00696"/>
    </source>
</evidence>
<reference evidence="11" key="1">
    <citation type="submission" date="2018-05" db="EMBL/GenBank/DDBJ databases">
        <authorList>
            <person name="Lanie J.A."/>
            <person name="Ng W.-L."/>
            <person name="Kazmierczak K.M."/>
            <person name="Andrzejewski T.M."/>
            <person name="Davidsen T.M."/>
            <person name="Wayne K.J."/>
            <person name="Tettelin H."/>
            <person name="Glass J.I."/>
            <person name="Rusch D."/>
            <person name="Podicherti R."/>
            <person name="Tsui H.-C.T."/>
            <person name="Winkler M.E."/>
        </authorList>
    </citation>
    <scope>NUCLEOTIDE SEQUENCE</scope>
</reference>
<evidence type="ECO:0000256" key="7">
    <source>
        <dbReference type="ARBA" id="ARBA00022840"/>
    </source>
</evidence>
<keyword evidence="6" id="KW-0418">Kinase</keyword>
<name>A0A382X9Y5_9ZZZZ</name>
<evidence type="ECO:0000256" key="3">
    <source>
        <dbReference type="ARBA" id="ARBA00012899"/>
    </source>
</evidence>
<gene>
    <name evidence="11" type="ORF">METZ01_LOCUS420850</name>
</gene>
<dbReference type="GO" id="GO:0033862">
    <property type="term" value="F:UMP kinase activity"/>
    <property type="evidence" value="ECO:0007669"/>
    <property type="project" value="UniProtKB-EC"/>
</dbReference>
<dbReference type="InterPro" id="IPR001048">
    <property type="entry name" value="Asp/Glu/Uridylate_kinase"/>
</dbReference>
<dbReference type="EMBL" id="UINC01166184">
    <property type="protein sequence ID" value="SVD67996.1"/>
    <property type="molecule type" value="Genomic_DNA"/>
</dbReference>
<organism evidence="11">
    <name type="scientific">marine metagenome</name>
    <dbReference type="NCBI Taxonomy" id="408172"/>
    <lineage>
        <taxon>unclassified sequences</taxon>
        <taxon>metagenomes</taxon>
        <taxon>ecological metagenomes</taxon>
    </lineage>
</organism>
<evidence type="ECO:0000256" key="8">
    <source>
        <dbReference type="ARBA" id="ARBA00022975"/>
    </source>
</evidence>
<evidence type="ECO:0000256" key="2">
    <source>
        <dbReference type="ARBA" id="ARBA00007614"/>
    </source>
</evidence>
<evidence type="ECO:0000256" key="1">
    <source>
        <dbReference type="ARBA" id="ARBA00004791"/>
    </source>
</evidence>
<evidence type="ECO:0000313" key="11">
    <source>
        <dbReference type="EMBL" id="SVD67996.1"/>
    </source>
</evidence>
<keyword evidence="8" id="KW-0665">Pyrimidine biosynthesis</keyword>
<dbReference type="SUPFAM" id="SSF53633">
    <property type="entry name" value="Carbamate kinase-like"/>
    <property type="match status" value="1"/>
</dbReference>
<evidence type="ECO:0000256" key="4">
    <source>
        <dbReference type="ARBA" id="ARBA00022679"/>
    </source>
</evidence>
<comment type="similarity">
    <text evidence="2">Belongs to the UMP kinase family.</text>
</comment>
<keyword evidence="5" id="KW-0547">Nucleotide-binding</keyword>
<protein>
    <recommendedName>
        <fullName evidence="3">UMP kinase</fullName>
        <ecNumber evidence="3">2.7.4.22</ecNumber>
    </recommendedName>
    <alternativeName>
        <fullName evidence="9">Uridine monophosphate kinase</fullName>
    </alternativeName>
</protein>
<evidence type="ECO:0000256" key="5">
    <source>
        <dbReference type="ARBA" id="ARBA00022741"/>
    </source>
</evidence>
<dbReference type="GO" id="GO:0005524">
    <property type="term" value="F:ATP binding"/>
    <property type="evidence" value="ECO:0007669"/>
    <property type="project" value="UniProtKB-KW"/>
</dbReference>
<sequence>MRYSRILLKLSGQAVSGSADFGFDPKSLEHIADQVLRLHREGVEISIVIGGGNIFRGHVAAQWGIERAEADNIGMMGTIINSLMLRGVLTASSGSEVEVRVMTAIPVNAVAEPFIRLRAIHHLEKGHIVIFAGGTGNPYVTTDYAAAQRAIETRSQALLVA</sequence>
<evidence type="ECO:0000256" key="9">
    <source>
        <dbReference type="ARBA" id="ARBA00032092"/>
    </source>
</evidence>
<comment type="pathway">
    <text evidence="1">Pyrimidine metabolism; CTP biosynthesis via de novo pathway; UDP from UMP (UMPK route): step 1/1.</text>
</comment>
<evidence type="ECO:0000256" key="6">
    <source>
        <dbReference type="ARBA" id="ARBA00022777"/>
    </source>
</evidence>
<proteinExistence type="inferred from homology"/>
<accession>A0A382X9Y5</accession>
<dbReference type="PANTHER" id="PTHR42833">
    <property type="entry name" value="URIDYLATE KINASE"/>
    <property type="match status" value="1"/>
</dbReference>
<dbReference type="AlphaFoldDB" id="A0A382X9Y5"/>
<dbReference type="InterPro" id="IPR036393">
    <property type="entry name" value="AceGlu_kinase-like_sf"/>
</dbReference>
<dbReference type="GO" id="GO:0006225">
    <property type="term" value="P:UDP biosynthetic process"/>
    <property type="evidence" value="ECO:0007669"/>
    <property type="project" value="TreeGrafter"/>
</dbReference>
<dbReference type="EC" id="2.7.4.22" evidence="3"/>
<dbReference type="Pfam" id="PF00696">
    <property type="entry name" value="AA_kinase"/>
    <property type="match status" value="1"/>
</dbReference>
<feature type="domain" description="Aspartate/glutamate/uridylate kinase" evidence="10">
    <location>
        <begin position="5"/>
        <end position="159"/>
    </location>
</feature>
<keyword evidence="7" id="KW-0067">ATP-binding</keyword>